<evidence type="ECO:0000259" key="7">
    <source>
        <dbReference type="PROSITE" id="PS50850"/>
    </source>
</evidence>
<evidence type="ECO:0000256" key="5">
    <source>
        <dbReference type="SAM" id="MobiDB-lite"/>
    </source>
</evidence>
<feature type="transmembrane region" description="Helical" evidence="6">
    <location>
        <begin position="353"/>
        <end position="371"/>
    </location>
</feature>
<reference evidence="8 9" key="1">
    <citation type="journal article" date="2024" name="IMA Fungus">
        <title>IMA Genome - F19 : A genome assembly and annotation guide to empower mycologists, including annotated draft genome sequences of Ceratocystis pirilliformis, Diaporthe australafricana, Fusarium ophioides, Paecilomyces lecythidis, and Sporothrix stenoceras.</title>
        <authorList>
            <person name="Aylward J."/>
            <person name="Wilson A.M."/>
            <person name="Visagie C.M."/>
            <person name="Spraker J."/>
            <person name="Barnes I."/>
            <person name="Buitendag C."/>
            <person name="Ceriani C."/>
            <person name="Del Mar Angel L."/>
            <person name="du Plessis D."/>
            <person name="Fuchs T."/>
            <person name="Gasser K."/>
            <person name="Kramer D."/>
            <person name="Li W."/>
            <person name="Munsamy K."/>
            <person name="Piso A."/>
            <person name="Price J.L."/>
            <person name="Sonnekus B."/>
            <person name="Thomas C."/>
            <person name="van der Nest A."/>
            <person name="van Dijk A."/>
            <person name="van Heerden A."/>
            <person name="van Vuuren N."/>
            <person name="Yilmaz N."/>
            <person name="Duong T.A."/>
            <person name="van der Merwe N.A."/>
            <person name="Wingfield M.J."/>
            <person name="Wingfield B.D."/>
        </authorList>
    </citation>
    <scope>NUCLEOTIDE SEQUENCE [LARGE SCALE GENOMIC DNA]</scope>
    <source>
        <strain evidence="8 9">CMW 18167</strain>
    </source>
</reference>
<dbReference type="Pfam" id="PF07690">
    <property type="entry name" value="MFS_1"/>
    <property type="match status" value="1"/>
</dbReference>
<proteinExistence type="predicted"/>
<evidence type="ECO:0000256" key="1">
    <source>
        <dbReference type="ARBA" id="ARBA00004141"/>
    </source>
</evidence>
<feature type="domain" description="Major facilitator superfamily (MFS) profile" evidence="7">
    <location>
        <begin position="54"/>
        <end position="504"/>
    </location>
</feature>
<dbReference type="Proteomes" id="UP001583193">
    <property type="component" value="Unassembled WGS sequence"/>
</dbReference>
<dbReference type="Gene3D" id="1.20.1720.10">
    <property type="entry name" value="Multidrug resistance protein D"/>
    <property type="match status" value="1"/>
</dbReference>
<evidence type="ECO:0000256" key="6">
    <source>
        <dbReference type="SAM" id="Phobius"/>
    </source>
</evidence>
<dbReference type="PANTHER" id="PTHR42718:SF41">
    <property type="entry name" value="MFS TRANSPORTER OF UNKOWN SPECIFICITY (AFU_ORTHOLOGUE AFUA_5G09940)-RELATED"/>
    <property type="match status" value="1"/>
</dbReference>
<keyword evidence="3 6" id="KW-1133">Transmembrane helix</keyword>
<feature type="transmembrane region" description="Helical" evidence="6">
    <location>
        <begin position="123"/>
        <end position="140"/>
    </location>
</feature>
<feature type="transmembrane region" description="Helical" evidence="6">
    <location>
        <begin position="275"/>
        <end position="293"/>
    </location>
</feature>
<feature type="region of interest" description="Disordered" evidence="5">
    <location>
        <begin position="510"/>
        <end position="538"/>
    </location>
</feature>
<name>A0ABR3Y3A6_9EURO</name>
<dbReference type="InterPro" id="IPR020846">
    <property type="entry name" value="MFS_dom"/>
</dbReference>
<keyword evidence="9" id="KW-1185">Reference proteome</keyword>
<feature type="transmembrane region" description="Helical" evidence="6">
    <location>
        <begin position="152"/>
        <end position="169"/>
    </location>
</feature>
<feature type="transmembrane region" description="Helical" evidence="6">
    <location>
        <begin position="440"/>
        <end position="460"/>
    </location>
</feature>
<feature type="transmembrane region" description="Helical" evidence="6">
    <location>
        <begin position="53"/>
        <end position="78"/>
    </location>
</feature>
<comment type="caution">
    <text evidence="8">The sequence shown here is derived from an EMBL/GenBank/DDBJ whole genome shotgun (WGS) entry which is preliminary data.</text>
</comment>
<feature type="transmembrane region" description="Helical" evidence="6">
    <location>
        <begin position="181"/>
        <end position="204"/>
    </location>
</feature>
<dbReference type="PROSITE" id="PS50850">
    <property type="entry name" value="MFS"/>
    <property type="match status" value="1"/>
</dbReference>
<dbReference type="InterPro" id="IPR036259">
    <property type="entry name" value="MFS_trans_sf"/>
</dbReference>
<evidence type="ECO:0000256" key="4">
    <source>
        <dbReference type="ARBA" id="ARBA00023136"/>
    </source>
</evidence>
<evidence type="ECO:0000256" key="3">
    <source>
        <dbReference type="ARBA" id="ARBA00022989"/>
    </source>
</evidence>
<protein>
    <recommendedName>
        <fullName evidence="7">Major facilitator superfamily (MFS) profile domain-containing protein</fullName>
    </recommendedName>
</protein>
<dbReference type="PANTHER" id="PTHR42718">
    <property type="entry name" value="MAJOR FACILITATOR SUPERFAMILY MULTIDRUG TRANSPORTER MFSC"/>
    <property type="match status" value="1"/>
</dbReference>
<dbReference type="InterPro" id="IPR011701">
    <property type="entry name" value="MFS"/>
</dbReference>
<dbReference type="Gene3D" id="1.20.1250.20">
    <property type="entry name" value="MFS general substrate transporter like domains"/>
    <property type="match status" value="1"/>
</dbReference>
<feature type="transmembrane region" description="Helical" evidence="6">
    <location>
        <begin position="403"/>
        <end position="428"/>
    </location>
</feature>
<keyword evidence="2 6" id="KW-0812">Transmembrane</keyword>
<feature type="transmembrane region" description="Helical" evidence="6">
    <location>
        <begin position="210"/>
        <end position="232"/>
    </location>
</feature>
<keyword evidence="4 6" id="KW-0472">Membrane</keyword>
<feature type="transmembrane region" description="Helical" evidence="6">
    <location>
        <begin position="378"/>
        <end position="397"/>
    </location>
</feature>
<evidence type="ECO:0000256" key="2">
    <source>
        <dbReference type="ARBA" id="ARBA00022692"/>
    </source>
</evidence>
<organism evidence="8 9">
    <name type="scientific">Paecilomyces lecythidis</name>
    <dbReference type="NCBI Taxonomy" id="3004212"/>
    <lineage>
        <taxon>Eukaryota</taxon>
        <taxon>Fungi</taxon>
        <taxon>Dikarya</taxon>
        <taxon>Ascomycota</taxon>
        <taxon>Pezizomycotina</taxon>
        <taxon>Eurotiomycetes</taxon>
        <taxon>Eurotiomycetidae</taxon>
        <taxon>Eurotiales</taxon>
        <taxon>Thermoascaceae</taxon>
        <taxon>Paecilomyces</taxon>
    </lineage>
</organism>
<dbReference type="EMBL" id="JAVDPF010000006">
    <property type="protein sequence ID" value="KAL1882513.1"/>
    <property type="molecule type" value="Genomic_DNA"/>
</dbReference>
<evidence type="ECO:0000313" key="8">
    <source>
        <dbReference type="EMBL" id="KAL1882513.1"/>
    </source>
</evidence>
<evidence type="ECO:0000313" key="9">
    <source>
        <dbReference type="Proteomes" id="UP001583193"/>
    </source>
</evidence>
<gene>
    <name evidence="8" type="ORF">Plec18167_002929</name>
</gene>
<feature type="transmembrane region" description="Helical" evidence="6">
    <location>
        <begin position="480"/>
        <end position="500"/>
    </location>
</feature>
<sequence>MSQTRQIVLETLVSNTEPTQPAVSHLEETAASEQTVQTFDAVSPTVPEKARRLAIIILIVSSNMVQMISNMVGLAAGLEISKYLGVSVGPGNANWAAASYPLTQGTFVLISGRLGAVYGHRTVLIGGAIWFVIWTLANGFCNNFVSFNVARAFSGIGGALIMPNAVALISSTIPPGKVRNVTLGFFGASAPIGSYLGAIWAGIFVQYAKWNWIFFSLAILGAITFGILGLLLPHDHPVDRNGRIDWIGAALGTGGLIVFNVAWNQAPASGWKEPFEITLLVVSVVLLAAFVIWQSKFAQTPIMPLDIWTAPSFAALTLVVLLSFMSNGIFLWYMVAWLQILRDKTILQFGVEWTPFGIVATVGTFISAWLIPRLAAQWILAIGSASILIANVLLATMPAQQTYWAQVFPATIFMAFCPDFVYVAAQIVTSNSVKRKEQGVAASLIGVLNLYGNSLGLGFAGTIETEVNKHRPDPILGYRAALSFGGGIALIAVVLASFFVRVAKDEREGWTDPADRDEDVGISLSGGTSTAIDYGSRT</sequence>
<comment type="subcellular location">
    <subcellularLocation>
        <location evidence="1">Membrane</location>
        <topology evidence="1">Multi-pass membrane protein</topology>
    </subcellularLocation>
</comment>
<feature type="transmembrane region" description="Helical" evidence="6">
    <location>
        <begin position="313"/>
        <end position="333"/>
    </location>
</feature>
<accession>A0ABR3Y3A6</accession>
<dbReference type="SUPFAM" id="SSF103473">
    <property type="entry name" value="MFS general substrate transporter"/>
    <property type="match status" value="1"/>
</dbReference>
<feature type="transmembrane region" description="Helical" evidence="6">
    <location>
        <begin position="244"/>
        <end position="263"/>
    </location>
</feature>
<feature type="compositionally biased region" description="Polar residues" evidence="5">
    <location>
        <begin position="525"/>
        <end position="538"/>
    </location>
</feature>